<evidence type="ECO:0000313" key="3">
    <source>
        <dbReference type="EMBL" id="CAB4894542.1"/>
    </source>
</evidence>
<sequence length="270" mass="28710">MLTKGFKDNLSSWFEIAARHEGDLRITTWVPVRDDLRGADGALRLAALTFAVDSAVGMSAGFSALPNWVVTTDIDLRIFADARVGPVRTEAHTLRAGRSQVLAEARLYDEGQGDLLVGHATANHGALSPENGAPLELFPVGEILRQSSSHAGVRPQMSDTFGARVVEPGIVELDMVDNARNPWGILHGCLHTLLAEDAARSLVDGRITGVSIRFMAPVRVGPARAHATLLASSASSAGSVTVRVEVRDPGAHDRLGSLALITVHPEANVR</sequence>
<dbReference type="InterPro" id="IPR029069">
    <property type="entry name" value="HotDog_dom_sf"/>
</dbReference>
<gene>
    <name evidence="2" type="ORF">UFOPK2754_01665</name>
    <name evidence="3" type="ORF">UFOPK3543_00496</name>
</gene>
<dbReference type="Pfam" id="PF20789">
    <property type="entry name" value="4HBT_3C"/>
    <property type="match status" value="1"/>
</dbReference>
<evidence type="ECO:0000259" key="1">
    <source>
        <dbReference type="Pfam" id="PF20789"/>
    </source>
</evidence>
<organism evidence="3">
    <name type="scientific">freshwater metagenome</name>
    <dbReference type="NCBI Taxonomy" id="449393"/>
    <lineage>
        <taxon>unclassified sequences</taxon>
        <taxon>metagenomes</taxon>
        <taxon>ecological metagenomes</taxon>
    </lineage>
</organism>
<reference evidence="3" key="1">
    <citation type="submission" date="2020-05" db="EMBL/GenBank/DDBJ databases">
        <authorList>
            <person name="Chiriac C."/>
            <person name="Salcher M."/>
            <person name="Ghai R."/>
            <person name="Kavagutti S V."/>
        </authorList>
    </citation>
    <scope>NUCLEOTIDE SEQUENCE</scope>
</reference>
<proteinExistence type="predicted"/>
<dbReference type="Gene3D" id="3.10.129.10">
    <property type="entry name" value="Hotdog Thioesterase"/>
    <property type="match status" value="2"/>
</dbReference>
<dbReference type="EMBL" id="CAEZYR010000058">
    <property type="protein sequence ID" value="CAB4748563.1"/>
    <property type="molecule type" value="Genomic_DNA"/>
</dbReference>
<dbReference type="EMBL" id="CAFBMH010000011">
    <property type="protein sequence ID" value="CAB4894542.1"/>
    <property type="molecule type" value="Genomic_DNA"/>
</dbReference>
<evidence type="ECO:0000313" key="2">
    <source>
        <dbReference type="EMBL" id="CAB4748563.1"/>
    </source>
</evidence>
<dbReference type="SUPFAM" id="SSF54637">
    <property type="entry name" value="Thioesterase/thiol ester dehydrase-isomerase"/>
    <property type="match status" value="2"/>
</dbReference>
<dbReference type="InterPro" id="IPR049450">
    <property type="entry name" value="ACOT8-like_C"/>
</dbReference>
<feature type="domain" description="Acyl-CoA thioesterase-like C-terminal" evidence="1">
    <location>
        <begin position="19"/>
        <end position="110"/>
    </location>
</feature>
<protein>
    <submittedName>
        <fullName evidence="3">Unannotated protein</fullName>
    </submittedName>
</protein>
<name>A0A6J7FES8_9ZZZZ</name>
<accession>A0A6J7FES8</accession>
<dbReference type="AlphaFoldDB" id="A0A6J7FES8"/>